<evidence type="ECO:0000313" key="4">
    <source>
        <dbReference type="EMBL" id="MDX8335990.1"/>
    </source>
</evidence>
<protein>
    <submittedName>
        <fullName evidence="4">DnaJ C-terminal domain-containing protein</fullName>
    </submittedName>
</protein>
<dbReference type="InterPro" id="IPR008971">
    <property type="entry name" value="HSP40/DnaJ_pept-bd"/>
</dbReference>
<dbReference type="PANTHER" id="PTHR43096">
    <property type="entry name" value="DNAJ HOMOLOG 1, MITOCHONDRIAL-RELATED"/>
    <property type="match status" value="1"/>
</dbReference>
<reference evidence="5" key="1">
    <citation type="submission" date="2023-07" db="EMBL/GenBank/DDBJ databases">
        <authorList>
            <person name="Colorado M.A."/>
            <person name="Villamil L.M."/>
            <person name="Melo J.F."/>
            <person name="Rodriguez J.A."/>
            <person name="Ruiz R.Y."/>
        </authorList>
    </citation>
    <scope>NUCLEOTIDE SEQUENCE [LARGE SCALE GENOMIC DNA]</scope>
    <source>
        <strain evidence="5">C33</strain>
    </source>
</reference>
<gene>
    <name evidence="4" type="ORF">RFV38_05690</name>
</gene>
<feature type="compositionally biased region" description="Basic and acidic residues" evidence="2">
    <location>
        <begin position="33"/>
        <end position="51"/>
    </location>
</feature>
<evidence type="ECO:0000256" key="2">
    <source>
        <dbReference type="SAM" id="MobiDB-lite"/>
    </source>
</evidence>
<comment type="caution">
    <text evidence="4">The sequence shown here is derived from an EMBL/GenBank/DDBJ whole genome shotgun (WGS) entry which is preliminary data.</text>
</comment>
<dbReference type="SUPFAM" id="SSF49493">
    <property type="entry name" value="HSP40/DnaJ peptide-binding domain"/>
    <property type="match status" value="2"/>
</dbReference>
<dbReference type="PROSITE" id="PS50076">
    <property type="entry name" value="DNAJ_2"/>
    <property type="match status" value="1"/>
</dbReference>
<dbReference type="RefSeq" id="WP_320313395.1">
    <property type="nucleotide sequence ID" value="NZ_JAVIKH010000006.1"/>
</dbReference>
<dbReference type="PROSITE" id="PS00636">
    <property type="entry name" value="DNAJ_1"/>
    <property type="match status" value="1"/>
</dbReference>
<evidence type="ECO:0000259" key="3">
    <source>
        <dbReference type="PROSITE" id="PS50076"/>
    </source>
</evidence>
<dbReference type="Pfam" id="PF00226">
    <property type="entry name" value="DnaJ"/>
    <property type="match status" value="1"/>
</dbReference>
<dbReference type="Gene3D" id="2.60.260.20">
    <property type="entry name" value="Urease metallochaperone UreE, N-terminal domain"/>
    <property type="match status" value="2"/>
</dbReference>
<evidence type="ECO:0000256" key="1">
    <source>
        <dbReference type="ARBA" id="ARBA00023186"/>
    </source>
</evidence>
<accession>A0ABU4WA24</accession>
<dbReference type="SUPFAM" id="SSF46565">
    <property type="entry name" value="Chaperone J-domain"/>
    <property type="match status" value="1"/>
</dbReference>
<dbReference type="InterPro" id="IPR002939">
    <property type="entry name" value="DnaJ_C"/>
</dbReference>
<dbReference type="InterPro" id="IPR018253">
    <property type="entry name" value="DnaJ_domain_CS"/>
</dbReference>
<dbReference type="PANTHER" id="PTHR43096:SF48">
    <property type="entry name" value="CHAPERONE PROTEIN DNAJ"/>
    <property type="match status" value="1"/>
</dbReference>
<dbReference type="SMART" id="SM00271">
    <property type="entry name" value="DnaJ"/>
    <property type="match status" value="1"/>
</dbReference>
<organism evidence="4 5">
    <name type="scientific">Candidatus Cetobacterium colombiensis</name>
    <dbReference type="NCBI Taxonomy" id="3073100"/>
    <lineage>
        <taxon>Bacteria</taxon>
        <taxon>Fusobacteriati</taxon>
        <taxon>Fusobacteriota</taxon>
        <taxon>Fusobacteriia</taxon>
        <taxon>Fusobacteriales</taxon>
        <taxon>Fusobacteriaceae</taxon>
        <taxon>Cetobacterium</taxon>
    </lineage>
</organism>
<keyword evidence="5" id="KW-1185">Reference proteome</keyword>
<dbReference type="PRINTS" id="PR00625">
    <property type="entry name" value="JDOMAIN"/>
</dbReference>
<feature type="domain" description="J" evidence="3">
    <location>
        <begin position="6"/>
        <end position="76"/>
    </location>
</feature>
<dbReference type="InterPro" id="IPR001623">
    <property type="entry name" value="DnaJ_domain"/>
</dbReference>
<keyword evidence="1" id="KW-0143">Chaperone</keyword>
<proteinExistence type="predicted"/>
<dbReference type="Proteomes" id="UP001279681">
    <property type="component" value="Unassembled WGS sequence"/>
</dbReference>
<evidence type="ECO:0000313" key="5">
    <source>
        <dbReference type="Proteomes" id="UP001279681"/>
    </source>
</evidence>
<dbReference type="EMBL" id="JAVIKH010000006">
    <property type="protein sequence ID" value="MDX8335990.1"/>
    <property type="molecule type" value="Genomic_DNA"/>
</dbReference>
<dbReference type="Gene3D" id="1.10.287.110">
    <property type="entry name" value="DnaJ domain"/>
    <property type="match status" value="1"/>
</dbReference>
<dbReference type="Pfam" id="PF01556">
    <property type="entry name" value="DnaJ_C"/>
    <property type="match status" value="1"/>
</dbReference>
<dbReference type="InterPro" id="IPR036869">
    <property type="entry name" value="J_dom_sf"/>
</dbReference>
<sequence>MALKEDFYKILEVNKNASEAEIKKAYRKQARKYHPDKFSSSSETEKANAEKKFKEVNEAYQILSDPEKRSQYDNFGHAAFEQGGHPGGGQSYGQYGGQGYQDFDFSNFNFDFGGGNSAEDLGDIFGSFFGGRGARKRGPVPGGDLSMEIEISLEESAKGGEKTIRYARTNKDGAREEVEKKFKIPAGIADGQKLKLAKFGNASTSGGPHGDLYIHIKIKPDDLFVRDGFDIICKVPVSYYTAALGGEVEVPTLSGNKKIKIPAGTQSGKRFALREYGIFNPKTKKKGTHYAEVTIEVPVDLDEEQKILLKEFDDKLKDKNRKIKTSFLDKVKKFFKM</sequence>
<feature type="region of interest" description="Disordered" evidence="2">
    <location>
        <begin position="30"/>
        <end position="51"/>
    </location>
</feature>
<dbReference type="CDD" id="cd06257">
    <property type="entry name" value="DnaJ"/>
    <property type="match status" value="1"/>
</dbReference>
<name>A0ABU4WA24_9FUSO</name>
<dbReference type="CDD" id="cd10747">
    <property type="entry name" value="DnaJ_C"/>
    <property type="match status" value="1"/>
</dbReference>